<proteinExistence type="predicted"/>
<dbReference type="InterPro" id="IPR001810">
    <property type="entry name" value="F-box_dom"/>
</dbReference>
<evidence type="ECO:0000256" key="1">
    <source>
        <dbReference type="SAM" id="Phobius"/>
    </source>
</evidence>
<dbReference type="Pfam" id="PF03478">
    <property type="entry name" value="Beta-prop_KIB1-4"/>
    <property type="match status" value="1"/>
</dbReference>
<evidence type="ECO:0000259" key="3">
    <source>
        <dbReference type="Pfam" id="PF12937"/>
    </source>
</evidence>
<reference evidence="4 5" key="2">
    <citation type="submission" date="2024-10" db="EMBL/GenBank/DDBJ databases">
        <authorList>
            <person name="Ryan C."/>
        </authorList>
    </citation>
    <scope>NUCLEOTIDE SEQUENCE [LARGE SCALE GENOMIC DNA]</scope>
</reference>
<reference evidence="5" key="1">
    <citation type="submission" date="2024-06" db="EMBL/GenBank/DDBJ databases">
        <authorList>
            <person name="Ryan C."/>
        </authorList>
    </citation>
    <scope>NUCLEOTIDE SEQUENCE [LARGE SCALE GENOMIC DNA]</scope>
</reference>
<feature type="transmembrane region" description="Helical" evidence="1">
    <location>
        <begin position="458"/>
        <end position="478"/>
    </location>
</feature>
<feature type="domain" description="KIB1-4 beta-propeller" evidence="2">
    <location>
        <begin position="155"/>
        <end position="395"/>
    </location>
</feature>
<keyword evidence="5" id="KW-1185">Reference proteome</keyword>
<dbReference type="AlphaFoldDB" id="A0ABC8W828"/>
<evidence type="ECO:0000259" key="2">
    <source>
        <dbReference type="Pfam" id="PF03478"/>
    </source>
</evidence>
<gene>
    <name evidence="4" type="ORF">URODEC1_LOCUS10752</name>
</gene>
<name>A0ABC8W828_9POAL</name>
<dbReference type="SUPFAM" id="SSF81383">
    <property type="entry name" value="F-box domain"/>
    <property type="match status" value="1"/>
</dbReference>
<dbReference type="InterPro" id="IPR005174">
    <property type="entry name" value="KIB1-4_b-propeller"/>
</dbReference>
<keyword evidence="1" id="KW-0472">Membrane</keyword>
<keyword evidence="1" id="KW-0812">Transmembrane</keyword>
<dbReference type="Gene3D" id="1.20.1280.50">
    <property type="match status" value="1"/>
</dbReference>
<dbReference type="Pfam" id="PF12937">
    <property type="entry name" value="F-box-like"/>
    <property type="match status" value="1"/>
</dbReference>
<protein>
    <recommendedName>
        <fullName evidence="6">F-box domain-containing protein</fullName>
    </recommendedName>
</protein>
<sequence length="480" mass="53329">MPRRRRTASAASAPCADLPPELLRKIYGRLVFAEDLARFPAVCRPWRDAVADDLPLHFPPWADLPGEALRNIAGRLHAASDCVRFHTACYKWHATLVSDPPWCCLLPWLLAPSSAAGDKAAKDQLCRCVFSKATYRAPGICVGDWRVAYADGTAAWLVRGKDETFLANPLTAERLPLPADNAWLGRRHRIVSADADNGDYCALLYDFNPRSGFQGYVAHREIGDSWLRVSSDLSGSDRCCAAACHHGGYVVCVDLANCHVLRPSPEQYYKKCCYATNQVRAPLPEEPAGKVRRCSYLLEYRGELLLASVLRDRRPGGRLSVSLHELHLAAGQNGVEEPEVEWLRRDQSDSDISLFGQELLFLGFPNSFTMEAADFSEEVSGGAAYFVVEDNSAVTEPTCSVYRYRFRDGTATLVERLPAGWHDASCMWFLPAPKAHAPRPRPHHEDSEPAAKRPAHNIFLSIAALLILLLIFCIILFIRG</sequence>
<keyword evidence="1" id="KW-1133">Transmembrane helix</keyword>
<feature type="domain" description="F-box" evidence="3">
    <location>
        <begin position="16"/>
        <end position="53"/>
    </location>
</feature>
<dbReference type="EMBL" id="OZ075121">
    <property type="protein sequence ID" value="CAL4903784.1"/>
    <property type="molecule type" value="Genomic_DNA"/>
</dbReference>
<accession>A0ABC8W828</accession>
<organism evidence="4 5">
    <name type="scientific">Urochloa decumbens</name>
    <dbReference type="NCBI Taxonomy" id="240449"/>
    <lineage>
        <taxon>Eukaryota</taxon>
        <taxon>Viridiplantae</taxon>
        <taxon>Streptophyta</taxon>
        <taxon>Embryophyta</taxon>
        <taxon>Tracheophyta</taxon>
        <taxon>Spermatophyta</taxon>
        <taxon>Magnoliopsida</taxon>
        <taxon>Liliopsida</taxon>
        <taxon>Poales</taxon>
        <taxon>Poaceae</taxon>
        <taxon>PACMAD clade</taxon>
        <taxon>Panicoideae</taxon>
        <taxon>Panicodae</taxon>
        <taxon>Paniceae</taxon>
        <taxon>Melinidinae</taxon>
        <taxon>Urochloa</taxon>
    </lineage>
</organism>
<dbReference type="PANTHER" id="PTHR33110:SF44">
    <property type="entry name" value="DUF295 DOMAIN-CONTAINING PROTEIN"/>
    <property type="match status" value="1"/>
</dbReference>
<dbReference type="InterPro" id="IPR036047">
    <property type="entry name" value="F-box-like_dom_sf"/>
</dbReference>
<evidence type="ECO:0000313" key="4">
    <source>
        <dbReference type="EMBL" id="CAL4903784.1"/>
    </source>
</evidence>
<dbReference type="PANTHER" id="PTHR33110">
    <property type="entry name" value="F-BOX/KELCH-REPEAT PROTEIN-RELATED"/>
    <property type="match status" value="1"/>
</dbReference>
<dbReference type="Proteomes" id="UP001497457">
    <property type="component" value="Chromosome 11b"/>
</dbReference>
<evidence type="ECO:0000313" key="5">
    <source>
        <dbReference type="Proteomes" id="UP001497457"/>
    </source>
</evidence>
<evidence type="ECO:0008006" key="6">
    <source>
        <dbReference type="Google" id="ProtNLM"/>
    </source>
</evidence>